<proteinExistence type="predicted"/>
<protein>
    <submittedName>
        <fullName evidence="4">Glycosyltransferase involved in cell wall biosynthesis</fullName>
    </submittedName>
</protein>
<dbReference type="SUPFAM" id="SSF53756">
    <property type="entry name" value="UDP-Glycosyltransferase/glycogen phosphorylase"/>
    <property type="match status" value="1"/>
</dbReference>
<accession>A0A495M965</accession>
<evidence type="ECO:0000313" key="4">
    <source>
        <dbReference type="EMBL" id="RKS21835.1"/>
    </source>
</evidence>
<evidence type="ECO:0000256" key="1">
    <source>
        <dbReference type="ARBA" id="ARBA00022676"/>
    </source>
</evidence>
<name>A0A495M965_9FLAO</name>
<dbReference type="InterPro" id="IPR001296">
    <property type="entry name" value="Glyco_trans_1"/>
</dbReference>
<dbReference type="GO" id="GO:0016757">
    <property type="term" value="F:glycosyltransferase activity"/>
    <property type="evidence" value="ECO:0007669"/>
    <property type="project" value="UniProtKB-KW"/>
</dbReference>
<dbReference type="CDD" id="cd03801">
    <property type="entry name" value="GT4_PimA-like"/>
    <property type="match status" value="1"/>
</dbReference>
<dbReference type="RefSeq" id="WP_121376774.1">
    <property type="nucleotide sequence ID" value="NZ_RBLC01000003.1"/>
</dbReference>
<dbReference type="Pfam" id="PF00534">
    <property type="entry name" value="Glycos_transf_1"/>
    <property type="match status" value="1"/>
</dbReference>
<dbReference type="EMBL" id="RBLC01000003">
    <property type="protein sequence ID" value="RKS21835.1"/>
    <property type="molecule type" value="Genomic_DNA"/>
</dbReference>
<gene>
    <name evidence="4" type="ORF">CLV94_2470</name>
</gene>
<comment type="caution">
    <text evidence="4">The sequence shown here is derived from an EMBL/GenBank/DDBJ whole genome shotgun (WGS) entry which is preliminary data.</text>
</comment>
<reference evidence="4 5" key="1">
    <citation type="submission" date="2018-10" db="EMBL/GenBank/DDBJ databases">
        <title>Genomic Encyclopedia of Archaeal and Bacterial Type Strains, Phase II (KMG-II): from individual species to whole genera.</title>
        <authorList>
            <person name="Goeker M."/>
        </authorList>
    </citation>
    <scope>NUCLEOTIDE SEQUENCE [LARGE SCALE GENOMIC DNA]</scope>
    <source>
        <strain evidence="4 5">DSM 29537</strain>
    </source>
</reference>
<dbReference type="PANTHER" id="PTHR12526:SF629">
    <property type="entry name" value="TEICHURONIC ACID BIOSYNTHESIS GLYCOSYLTRANSFERASE TUAH-RELATED"/>
    <property type="match status" value="1"/>
</dbReference>
<feature type="domain" description="Glycosyl transferase family 1" evidence="3">
    <location>
        <begin position="215"/>
        <end position="355"/>
    </location>
</feature>
<dbReference type="Gene3D" id="3.40.50.2000">
    <property type="entry name" value="Glycogen Phosphorylase B"/>
    <property type="match status" value="2"/>
</dbReference>
<evidence type="ECO:0000259" key="3">
    <source>
        <dbReference type="Pfam" id="PF00534"/>
    </source>
</evidence>
<keyword evidence="1" id="KW-0328">Glycosyltransferase</keyword>
<dbReference type="Proteomes" id="UP000277579">
    <property type="component" value="Unassembled WGS sequence"/>
</dbReference>
<keyword evidence="5" id="KW-1185">Reference proteome</keyword>
<keyword evidence="2 4" id="KW-0808">Transferase</keyword>
<sequence>MRRDNMHILHLIKTSEGATWAINQIKELKERHPSLTFSVILPDNGKHIEEYRAVCRNVYIFEYKLNFSIFSKGKIFKEIVKKDNPDVIHSWFTQTTLYARFFLRGIKVPRLFQVVGPLHLENKIFKFFDIKSAQKNDYWIATSQYIYDKYADSGVPASKLFLNYAYIDVEEMLEKKQMTEVWDLRKQYNIPENYNIIGTASYIYPPKFYEKKGLKGHEELLEAFREILKIRKDVVLIIAGSTFGENKDYENKLIEMGKAIDEKRIFFTGKYTNVYSVIANFDVFVYLSKSENLGGVFESLLFEIPTVSSNRGALPELVINGFSGYNVELEKKDLIVSKILQTINTENKEMIANGKSKVQELFQKDKLIQNALEIYQKVNQ</sequence>
<dbReference type="AlphaFoldDB" id="A0A495M965"/>
<organism evidence="4 5">
    <name type="scientific">Flavobacterium endophyticum</name>
    <dbReference type="NCBI Taxonomy" id="1540163"/>
    <lineage>
        <taxon>Bacteria</taxon>
        <taxon>Pseudomonadati</taxon>
        <taxon>Bacteroidota</taxon>
        <taxon>Flavobacteriia</taxon>
        <taxon>Flavobacteriales</taxon>
        <taxon>Flavobacteriaceae</taxon>
        <taxon>Flavobacterium</taxon>
    </lineage>
</organism>
<dbReference type="PANTHER" id="PTHR12526">
    <property type="entry name" value="GLYCOSYLTRANSFERASE"/>
    <property type="match status" value="1"/>
</dbReference>
<dbReference type="OrthoDB" id="9806653at2"/>
<evidence type="ECO:0000313" key="5">
    <source>
        <dbReference type="Proteomes" id="UP000277579"/>
    </source>
</evidence>
<evidence type="ECO:0000256" key="2">
    <source>
        <dbReference type="ARBA" id="ARBA00022679"/>
    </source>
</evidence>